<feature type="region of interest" description="Disordered" evidence="1">
    <location>
        <begin position="75"/>
        <end position="144"/>
    </location>
</feature>
<organism evidence="2 3">
    <name type="scientific">Paxillus involutus ATCC 200175</name>
    <dbReference type="NCBI Taxonomy" id="664439"/>
    <lineage>
        <taxon>Eukaryota</taxon>
        <taxon>Fungi</taxon>
        <taxon>Dikarya</taxon>
        <taxon>Basidiomycota</taxon>
        <taxon>Agaricomycotina</taxon>
        <taxon>Agaricomycetes</taxon>
        <taxon>Agaricomycetidae</taxon>
        <taxon>Boletales</taxon>
        <taxon>Paxilineae</taxon>
        <taxon>Paxillaceae</taxon>
        <taxon>Paxillus</taxon>
    </lineage>
</organism>
<protein>
    <submittedName>
        <fullName evidence="2">Uncharacterized protein</fullName>
    </submittedName>
</protein>
<sequence length="248" mass="27128">MARKKARDAAALAVHEARGPTTAFGGSLASKNKADLLELALALGVLMENAPNNTERVSRLQSHLDSNISLKDNPKFTGLYGRPPRGQKRTLPMNPLDVDENVLPEPPSSRRQLNNMAPTSLHSSSHPDHTISTPFHTPPPTPSQLYMIPPTSYFPPAYTQAIAGPSRHPDQGPSRIHTPQHFLQPSHDELPAPASMRNYYTPLSPQTNRILHATPSLSSNSSRSYSYNLPCSTPSPSGSYHDFSRFAL</sequence>
<dbReference type="AlphaFoldDB" id="A0A0C9TIA9"/>
<evidence type="ECO:0000313" key="2">
    <source>
        <dbReference type="EMBL" id="KIJ07642.1"/>
    </source>
</evidence>
<dbReference type="HOGENOM" id="CLU_1120453_0_0_1"/>
<name>A0A0C9TIA9_PAXIN</name>
<dbReference type="OrthoDB" id="2692311at2759"/>
<dbReference type="EMBL" id="KN819827">
    <property type="protein sequence ID" value="KIJ07642.1"/>
    <property type="molecule type" value="Genomic_DNA"/>
</dbReference>
<proteinExistence type="predicted"/>
<feature type="region of interest" description="Disordered" evidence="1">
    <location>
        <begin position="157"/>
        <end position="237"/>
    </location>
</feature>
<evidence type="ECO:0000256" key="1">
    <source>
        <dbReference type="SAM" id="MobiDB-lite"/>
    </source>
</evidence>
<evidence type="ECO:0000313" key="3">
    <source>
        <dbReference type="Proteomes" id="UP000053647"/>
    </source>
</evidence>
<dbReference type="Proteomes" id="UP000053647">
    <property type="component" value="Unassembled WGS sequence"/>
</dbReference>
<keyword evidence="3" id="KW-1185">Reference proteome</keyword>
<feature type="compositionally biased region" description="Polar residues" evidence="1">
    <location>
        <begin position="109"/>
        <end position="124"/>
    </location>
</feature>
<reference evidence="2 3" key="1">
    <citation type="submission" date="2014-06" db="EMBL/GenBank/DDBJ databases">
        <authorList>
            <consortium name="DOE Joint Genome Institute"/>
            <person name="Kuo A."/>
            <person name="Kohler A."/>
            <person name="Nagy L.G."/>
            <person name="Floudas D."/>
            <person name="Copeland A."/>
            <person name="Barry K.W."/>
            <person name="Cichocki N."/>
            <person name="Veneault-Fourrey C."/>
            <person name="LaButti K."/>
            <person name="Lindquist E.A."/>
            <person name="Lipzen A."/>
            <person name="Lundell T."/>
            <person name="Morin E."/>
            <person name="Murat C."/>
            <person name="Sun H."/>
            <person name="Tunlid A."/>
            <person name="Henrissat B."/>
            <person name="Grigoriev I.V."/>
            <person name="Hibbett D.S."/>
            <person name="Martin F."/>
            <person name="Nordberg H.P."/>
            <person name="Cantor M.N."/>
            <person name="Hua S.X."/>
        </authorList>
    </citation>
    <scope>NUCLEOTIDE SEQUENCE [LARGE SCALE GENOMIC DNA]</scope>
    <source>
        <strain evidence="2 3">ATCC 200175</strain>
    </source>
</reference>
<reference evidence="3" key="2">
    <citation type="submission" date="2015-01" db="EMBL/GenBank/DDBJ databases">
        <title>Evolutionary Origins and Diversification of the Mycorrhizal Mutualists.</title>
        <authorList>
            <consortium name="DOE Joint Genome Institute"/>
            <consortium name="Mycorrhizal Genomics Consortium"/>
            <person name="Kohler A."/>
            <person name="Kuo A."/>
            <person name="Nagy L.G."/>
            <person name="Floudas D."/>
            <person name="Copeland A."/>
            <person name="Barry K.W."/>
            <person name="Cichocki N."/>
            <person name="Veneault-Fourrey C."/>
            <person name="LaButti K."/>
            <person name="Lindquist E.A."/>
            <person name="Lipzen A."/>
            <person name="Lundell T."/>
            <person name="Morin E."/>
            <person name="Murat C."/>
            <person name="Riley R."/>
            <person name="Ohm R."/>
            <person name="Sun H."/>
            <person name="Tunlid A."/>
            <person name="Henrissat B."/>
            <person name="Grigoriev I.V."/>
            <person name="Hibbett D.S."/>
            <person name="Martin F."/>
        </authorList>
    </citation>
    <scope>NUCLEOTIDE SEQUENCE [LARGE SCALE GENOMIC DNA]</scope>
    <source>
        <strain evidence="3">ATCC 200175</strain>
    </source>
</reference>
<accession>A0A0C9TIA9</accession>
<feature type="compositionally biased region" description="Low complexity" evidence="1">
    <location>
        <begin position="216"/>
        <end position="229"/>
    </location>
</feature>
<gene>
    <name evidence="2" type="ORF">PAXINDRAFT_102876</name>
</gene>